<keyword evidence="1" id="KW-0812">Transmembrane</keyword>
<feature type="transmembrane region" description="Helical" evidence="1">
    <location>
        <begin position="145"/>
        <end position="163"/>
    </location>
</feature>
<feature type="transmembrane region" description="Helical" evidence="1">
    <location>
        <begin position="121"/>
        <end position="139"/>
    </location>
</feature>
<comment type="caution">
    <text evidence="2">The sequence shown here is derived from an EMBL/GenBank/DDBJ whole genome shotgun (WGS) entry which is preliminary data.</text>
</comment>
<dbReference type="STRING" id="1121013.GCA_000426365_01159"/>
<organism evidence="2 3">
    <name type="scientific">Arenimonas composti TR7-09 = DSM 18010</name>
    <dbReference type="NCBI Taxonomy" id="1121013"/>
    <lineage>
        <taxon>Bacteria</taxon>
        <taxon>Pseudomonadati</taxon>
        <taxon>Pseudomonadota</taxon>
        <taxon>Gammaproteobacteria</taxon>
        <taxon>Lysobacterales</taxon>
        <taxon>Lysobacteraceae</taxon>
        <taxon>Arenimonas</taxon>
    </lineage>
</organism>
<sequence>MRRLLQWLLLAAAIAYLGYYLRDQWLALRADVTLLEPWLLLAGSLAVAGMLALKSLYHLVVLRRLGHSGPPAPAAIVSAYALSQVVRYLPGKVLGVIFEAERLAPHIPAHRVVAANIIQSLYTMALTFGVLGAAAVWLFDGGPWLAWLACVSLVVATWSAHRLHLVERAMFRLASRIPRLREYATLPATSSRWSLRAALILLCEWLPYFLFWALLLPADEDPFRTAILLGSCYAGASLAANFAVIAPSGLFVREAIFLWMGSQLAVAPSTVILLGMAARLAFTMADLLFAALAWGAEAITRRGVA</sequence>
<evidence type="ECO:0000256" key="1">
    <source>
        <dbReference type="SAM" id="Phobius"/>
    </source>
</evidence>
<dbReference type="Proteomes" id="UP000029391">
    <property type="component" value="Unassembled WGS sequence"/>
</dbReference>
<feature type="transmembrane region" description="Helical" evidence="1">
    <location>
        <begin position="227"/>
        <end position="252"/>
    </location>
</feature>
<dbReference type="EMBL" id="AWXU01000007">
    <property type="protein sequence ID" value="KFN51260.1"/>
    <property type="molecule type" value="Genomic_DNA"/>
</dbReference>
<reference evidence="2 3" key="1">
    <citation type="submission" date="2013-09" db="EMBL/GenBank/DDBJ databases">
        <title>Genome sequencing of Arenimonas composti.</title>
        <authorList>
            <person name="Chen F."/>
            <person name="Wang G."/>
        </authorList>
    </citation>
    <scope>NUCLEOTIDE SEQUENCE [LARGE SCALE GENOMIC DNA]</scope>
    <source>
        <strain evidence="2 3">TR7-09</strain>
    </source>
</reference>
<protein>
    <recommendedName>
        <fullName evidence="4">Flippase-like domain-containing protein</fullName>
    </recommendedName>
</protein>
<dbReference type="AlphaFoldDB" id="A0A091C3M2"/>
<feature type="transmembrane region" description="Helical" evidence="1">
    <location>
        <begin position="264"/>
        <end position="282"/>
    </location>
</feature>
<dbReference type="RefSeq" id="WP_026816534.1">
    <property type="nucleotide sequence ID" value="NZ_AUFF01000002.1"/>
</dbReference>
<keyword evidence="3" id="KW-1185">Reference proteome</keyword>
<proteinExistence type="predicted"/>
<evidence type="ECO:0000313" key="3">
    <source>
        <dbReference type="Proteomes" id="UP000029391"/>
    </source>
</evidence>
<name>A0A091C3M2_9GAMM</name>
<feature type="transmembrane region" description="Helical" evidence="1">
    <location>
        <begin position="39"/>
        <end position="57"/>
    </location>
</feature>
<keyword evidence="1" id="KW-0472">Membrane</keyword>
<keyword evidence="1" id="KW-1133">Transmembrane helix</keyword>
<dbReference type="eggNOG" id="ENOG5031IUT">
    <property type="taxonomic scope" value="Bacteria"/>
</dbReference>
<dbReference type="OrthoDB" id="6023292at2"/>
<feature type="transmembrane region" description="Helical" evidence="1">
    <location>
        <begin position="197"/>
        <end position="215"/>
    </location>
</feature>
<gene>
    <name evidence="2" type="ORF">P873_03065</name>
</gene>
<accession>A0A091C3M2</accession>
<evidence type="ECO:0008006" key="4">
    <source>
        <dbReference type="Google" id="ProtNLM"/>
    </source>
</evidence>
<evidence type="ECO:0000313" key="2">
    <source>
        <dbReference type="EMBL" id="KFN51260.1"/>
    </source>
</evidence>